<evidence type="ECO:0000313" key="2">
    <source>
        <dbReference type="Proteomes" id="UP000199729"/>
    </source>
</evidence>
<protein>
    <submittedName>
        <fullName evidence="1">Uncharacterized protein</fullName>
    </submittedName>
</protein>
<proteinExistence type="predicted"/>
<dbReference type="EMBL" id="CP022423">
    <property type="protein sequence ID" value="ASM77832.1"/>
    <property type="molecule type" value="Genomic_DNA"/>
</dbReference>
<sequence length="43" mass="4691">MSAAAQVNLPVFAFSDLPRAQGNAEKQATYMGKVADEFFTRIV</sequence>
<dbReference type="Proteomes" id="UP000199729">
    <property type="component" value="Chromosome"/>
</dbReference>
<accession>A0A221KFK6</accession>
<dbReference type="AlphaFoldDB" id="A0A221KFK6"/>
<gene>
    <name evidence="1" type="ORF">VITFI_CDS2054</name>
</gene>
<name>A0A221KFK6_VITFI</name>
<reference evidence="1 2" key="1">
    <citation type="submission" date="2017-07" db="EMBL/GenBank/DDBJ databases">
        <title>Complete Genome Sequence of the cosmetic ferment Vitreoscilla filiformis (ATCC15551).</title>
        <authorList>
            <person name="Contreras S."/>
            <person name="Sagory-Zalkind P."/>
            <person name="Blanquart H."/>
            <person name="Iltis A."/>
            <person name="Morand S.C."/>
        </authorList>
    </citation>
    <scope>NUCLEOTIDE SEQUENCE [LARGE SCALE GENOMIC DNA]</scope>
    <source>
        <strain evidence="1 2">ATCC 15551</strain>
    </source>
</reference>
<evidence type="ECO:0000313" key="1">
    <source>
        <dbReference type="EMBL" id="ASM77832.1"/>
    </source>
</evidence>
<organism evidence="1 2">
    <name type="scientific">Vitreoscilla filiformis</name>
    <dbReference type="NCBI Taxonomy" id="63"/>
    <lineage>
        <taxon>Bacteria</taxon>
        <taxon>Pseudomonadati</taxon>
        <taxon>Pseudomonadota</taxon>
        <taxon>Betaproteobacteria</taxon>
        <taxon>Neisseriales</taxon>
        <taxon>Neisseriaceae</taxon>
        <taxon>Vitreoscilla</taxon>
    </lineage>
</organism>
<keyword evidence="2" id="KW-1185">Reference proteome</keyword>
<dbReference type="KEGG" id="vff:VITFI_CDS2054"/>